<evidence type="ECO:0000313" key="1">
    <source>
        <dbReference type="EMBL" id="EKB17884.1"/>
    </source>
</evidence>
<name>K1JEF7_AERVE</name>
<reference evidence="1 2" key="1">
    <citation type="submission" date="2012-06" db="EMBL/GenBank/DDBJ databases">
        <title>The Genome Sequence of Aeromonas veronii AMC34.</title>
        <authorList>
            <consortium name="The Broad Institute Genome Sequencing Platform"/>
            <person name="Earl A."/>
            <person name="Ward D."/>
            <person name="Feldgarden M."/>
            <person name="Gevers D."/>
            <person name="Graf J."/>
            <person name="Tomasi A."/>
            <person name="Horneman A."/>
            <person name="Walker B."/>
            <person name="Young S.K."/>
            <person name="Zeng Q."/>
            <person name="Gargeya S."/>
            <person name="Fitzgerald M."/>
            <person name="Haas B."/>
            <person name="Abouelleil A."/>
            <person name="Alvarado L."/>
            <person name="Arachchi H.M."/>
            <person name="Berlin A.M."/>
            <person name="Chapman S.B."/>
            <person name="Goldberg J."/>
            <person name="Griggs A."/>
            <person name="Gujja S."/>
            <person name="Hansen M."/>
            <person name="Howarth C."/>
            <person name="Imamovic A."/>
            <person name="Larimer J."/>
            <person name="McCowan C."/>
            <person name="Montmayeur A."/>
            <person name="Murphy C."/>
            <person name="Neiman D."/>
            <person name="Pearson M."/>
            <person name="Priest M."/>
            <person name="Roberts A."/>
            <person name="Saif S."/>
            <person name="Shea T."/>
            <person name="Sisk P."/>
            <person name="Sykes S."/>
            <person name="Wortman J."/>
            <person name="Nusbaum C."/>
            <person name="Birren B."/>
        </authorList>
    </citation>
    <scope>NUCLEOTIDE SEQUENCE [LARGE SCALE GENOMIC DNA]</scope>
    <source>
        <strain evidence="1 2">AMC34</strain>
    </source>
</reference>
<sequence>MNYTLLVISPLNIRYSSHFSENKIDFFHTFNSISFQNTIRDTSPRVTGRELDFDTNIINLNIWECLSMGVKVYLNTITNYVLNHPSHPVLKRLSICKSFRLSLIGKHRYYLIK</sequence>
<dbReference type="AlphaFoldDB" id="K1JEF7"/>
<dbReference type="Proteomes" id="UP000006087">
    <property type="component" value="Unassembled WGS sequence"/>
</dbReference>
<protein>
    <submittedName>
        <fullName evidence="1">Uncharacterized protein</fullName>
    </submittedName>
</protein>
<dbReference type="HOGENOM" id="CLU_2128160_0_0_6"/>
<comment type="caution">
    <text evidence="1">The sequence shown here is derived from an EMBL/GenBank/DDBJ whole genome shotgun (WGS) entry which is preliminary data.</text>
</comment>
<organism evidence="1 2">
    <name type="scientific">Aeromonas veronii AMC34</name>
    <dbReference type="NCBI Taxonomy" id="1073383"/>
    <lineage>
        <taxon>Bacteria</taxon>
        <taxon>Pseudomonadati</taxon>
        <taxon>Pseudomonadota</taxon>
        <taxon>Gammaproteobacteria</taxon>
        <taxon>Aeromonadales</taxon>
        <taxon>Aeromonadaceae</taxon>
        <taxon>Aeromonas</taxon>
    </lineage>
</organism>
<accession>K1JEF7</accession>
<evidence type="ECO:0000313" key="2">
    <source>
        <dbReference type="Proteomes" id="UP000006087"/>
    </source>
</evidence>
<gene>
    <name evidence="1" type="ORF">HMPREF1168_04111</name>
</gene>
<dbReference type="EMBL" id="AGWU01000024">
    <property type="protein sequence ID" value="EKB17884.1"/>
    <property type="molecule type" value="Genomic_DNA"/>
</dbReference>
<proteinExistence type="predicted"/>